<gene>
    <name evidence="2" type="primary">tmcAL</name>
    <name evidence="3" type="ORF">SAMN02745221_01494</name>
</gene>
<keyword evidence="2" id="KW-0820">tRNA-binding</keyword>
<name>A0A1M5PJC2_9FIRM</name>
<keyword evidence="3" id="KW-0808">Transferase</keyword>
<dbReference type="OrthoDB" id="9769796at2"/>
<protein>
    <recommendedName>
        <fullName evidence="2">tRNA(Met) cytidine acetate ligase</fullName>
        <ecNumber evidence="2">6.3.4.-</ecNumber>
    </recommendedName>
</protein>
<keyword evidence="2" id="KW-0067">ATP-binding</keyword>
<dbReference type="SUPFAM" id="SSF52374">
    <property type="entry name" value="Nucleotidylyl transferase"/>
    <property type="match status" value="1"/>
</dbReference>
<keyword evidence="4" id="KW-1185">Reference proteome</keyword>
<dbReference type="Proteomes" id="UP000242329">
    <property type="component" value="Unassembled WGS sequence"/>
</dbReference>
<accession>A0A1M5PJC2</accession>
<dbReference type="EMBL" id="FQWY01000023">
    <property type="protein sequence ID" value="SHH01880.1"/>
    <property type="molecule type" value="Genomic_DNA"/>
</dbReference>
<dbReference type="GO" id="GO:0005524">
    <property type="term" value="F:ATP binding"/>
    <property type="evidence" value="ECO:0007669"/>
    <property type="project" value="UniProtKB-KW"/>
</dbReference>
<dbReference type="GO" id="GO:0005737">
    <property type="term" value="C:cytoplasm"/>
    <property type="evidence" value="ECO:0007669"/>
    <property type="project" value="UniProtKB-SubCell"/>
</dbReference>
<dbReference type="EC" id="6.3.4.-" evidence="2"/>
<keyword evidence="2" id="KW-0547">Nucleotide-binding</keyword>
<dbReference type="InterPro" id="IPR014729">
    <property type="entry name" value="Rossmann-like_a/b/a_fold"/>
</dbReference>
<evidence type="ECO:0000256" key="1">
    <source>
        <dbReference type="ARBA" id="ARBA00022694"/>
    </source>
</evidence>
<dbReference type="GO" id="GO:0016879">
    <property type="term" value="F:ligase activity, forming carbon-nitrogen bonds"/>
    <property type="evidence" value="ECO:0007669"/>
    <property type="project" value="UniProtKB-UniRule"/>
</dbReference>
<dbReference type="GO" id="GO:0016740">
    <property type="term" value="F:transferase activity"/>
    <property type="evidence" value="ECO:0007669"/>
    <property type="project" value="UniProtKB-KW"/>
</dbReference>
<dbReference type="InterPro" id="IPR008513">
    <property type="entry name" value="tRNA(Met)_cyd_acetate_ligase"/>
</dbReference>
<evidence type="ECO:0000313" key="4">
    <source>
        <dbReference type="Proteomes" id="UP000242329"/>
    </source>
</evidence>
<dbReference type="NCBIfam" id="NF010191">
    <property type="entry name" value="PRK13670.1"/>
    <property type="match status" value="1"/>
</dbReference>
<feature type="binding site" evidence="2">
    <location>
        <position position="102"/>
    </location>
    <ligand>
        <name>ATP</name>
        <dbReference type="ChEBI" id="CHEBI:30616"/>
    </ligand>
</feature>
<keyword evidence="2" id="KW-0436">Ligase</keyword>
<dbReference type="PANTHER" id="PTHR37825">
    <property type="entry name" value="TRNA(MET) CYTIDINE ACETATE LIGASE"/>
    <property type="match status" value="1"/>
</dbReference>
<dbReference type="GO" id="GO:0000049">
    <property type="term" value="F:tRNA binding"/>
    <property type="evidence" value="ECO:0007669"/>
    <property type="project" value="UniProtKB-KW"/>
</dbReference>
<keyword evidence="2" id="KW-0963">Cytoplasm</keyword>
<dbReference type="HAMAP" id="MF_01539">
    <property type="entry name" value="TmcAL"/>
    <property type="match status" value="1"/>
</dbReference>
<evidence type="ECO:0000313" key="3">
    <source>
        <dbReference type="EMBL" id="SHH01880.1"/>
    </source>
</evidence>
<dbReference type="Pfam" id="PF05636">
    <property type="entry name" value="HIGH_NTase1"/>
    <property type="match status" value="1"/>
</dbReference>
<dbReference type="AlphaFoldDB" id="A0A1M5PJC2"/>
<keyword evidence="1 2" id="KW-0819">tRNA processing</keyword>
<comment type="catalytic activity">
    <reaction evidence="2">
        <text>cytidine(34) in elongator tRNA(Met) + acetate + ATP = N(4)-acetylcytidine(34) in elongator tRNA(Met) + AMP + diphosphate</text>
        <dbReference type="Rhea" id="RHEA:58144"/>
        <dbReference type="Rhea" id="RHEA-COMP:10693"/>
        <dbReference type="Rhea" id="RHEA-COMP:10694"/>
        <dbReference type="ChEBI" id="CHEBI:30089"/>
        <dbReference type="ChEBI" id="CHEBI:30616"/>
        <dbReference type="ChEBI" id="CHEBI:33019"/>
        <dbReference type="ChEBI" id="CHEBI:74900"/>
        <dbReference type="ChEBI" id="CHEBI:82748"/>
        <dbReference type="ChEBI" id="CHEBI:456215"/>
    </reaction>
</comment>
<proteinExistence type="inferred from homology"/>
<comment type="subcellular location">
    <subcellularLocation>
        <location evidence="2">Cytoplasm</location>
    </subcellularLocation>
</comment>
<feature type="binding site" evidence="2">
    <location>
        <position position="190"/>
    </location>
    <ligand>
        <name>ATP</name>
        <dbReference type="ChEBI" id="CHEBI:30616"/>
    </ligand>
</feature>
<reference evidence="4" key="1">
    <citation type="submission" date="2016-11" db="EMBL/GenBank/DDBJ databases">
        <authorList>
            <person name="Varghese N."/>
            <person name="Submissions S."/>
        </authorList>
    </citation>
    <scope>NUCLEOTIDE SEQUENCE [LARGE SCALE GENOMIC DNA]</scope>
    <source>
        <strain evidence="4">DSM 11003</strain>
    </source>
</reference>
<dbReference type="RefSeq" id="WP_073092266.1">
    <property type="nucleotide sequence ID" value="NZ_FQWY01000023.1"/>
</dbReference>
<dbReference type="STRING" id="1123382.SAMN02745221_01494"/>
<sequence>MSVLGIIVEYNPFHNGHLHLIKEATKKENFQGIICVMSGNFLQRGEPALCHKWARAEMALAAGADLIIELPFCFAVRSAYYFARGGVSLLASTGIVSHIAFGSESGDLEKLNTLADYWQEETPLFKSRLKHYLDQGLNFPAARSRALEDILDEQEDLKDFIKNPNDILGVEYLRNIKEKKLDIKPIVIKRTGSGYHSTELGKIASATAIRQALKNNLPLSRIKESLPETSFKILKTEIEKGYAPVFEEELGNLILFKLRTMPEKDLINIYEIKEGLEGRFKKAAFKSADIEELRQNIKTKRYSMTRINRTLLYALFDFTWKQAQLFDEYGPQYIRILGFSETGQKLLKKIKKTSPLPVISRGSEVKKALTKSENPVLREMLSLDVKAGNIYSLLYPRINLRQGGQDFTAEVVRKG</sequence>
<organism evidence="3 4">
    <name type="scientific">Thermosyntropha lipolytica DSM 11003</name>
    <dbReference type="NCBI Taxonomy" id="1123382"/>
    <lineage>
        <taxon>Bacteria</taxon>
        <taxon>Bacillati</taxon>
        <taxon>Bacillota</taxon>
        <taxon>Clostridia</taxon>
        <taxon>Eubacteriales</taxon>
        <taxon>Syntrophomonadaceae</taxon>
        <taxon>Thermosyntropha</taxon>
    </lineage>
</organism>
<evidence type="ECO:0000256" key="2">
    <source>
        <dbReference type="HAMAP-Rule" id="MF_01539"/>
    </source>
</evidence>
<comment type="function">
    <text evidence="2">Catalyzes the formation of N(4)-acetylcytidine (ac(4)C) at the wobble position of elongator tRNA(Met), using acetate and ATP as substrates. First activates an acetate ion to form acetyladenylate (Ac-AMP) and then transfers the acetyl group to tRNA to form ac(4)C34.</text>
</comment>
<dbReference type="GO" id="GO:0006400">
    <property type="term" value="P:tRNA modification"/>
    <property type="evidence" value="ECO:0007669"/>
    <property type="project" value="UniProtKB-UniRule"/>
</dbReference>
<feature type="binding site" evidence="2">
    <location>
        <position position="165"/>
    </location>
    <ligand>
        <name>ATP</name>
        <dbReference type="ChEBI" id="CHEBI:30616"/>
    </ligand>
</feature>
<feature type="binding site" evidence="2">
    <location>
        <begin position="7"/>
        <end position="20"/>
    </location>
    <ligand>
        <name>ATP</name>
        <dbReference type="ChEBI" id="CHEBI:30616"/>
    </ligand>
</feature>
<comment type="caution">
    <text evidence="2">Lacks conserved residue(s) required for the propagation of feature annotation.</text>
</comment>
<comment type="similarity">
    <text evidence="2">Belongs to the TmcAL family.</text>
</comment>
<dbReference type="Gene3D" id="3.40.50.620">
    <property type="entry name" value="HUPs"/>
    <property type="match status" value="1"/>
</dbReference>
<dbReference type="PANTHER" id="PTHR37825:SF1">
    <property type="entry name" value="TRNA(MET) CYTIDINE ACETATE LIGASE"/>
    <property type="match status" value="1"/>
</dbReference>
<keyword evidence="2" id="KW-0694">RNA-binding</keyword>